<sequence>MPSSISFSDFLLVVGVVGGLMLIAGATLRPWLEDVMDRAGRRLRVEVHDDRKITIYVPEGVELSWQGRQYPRVVQQEVVLENNTRSVFHEVELRLRYRPFNNIPTDEPLLLGMVVPPTPNAVAVARPPAVRGERVIEFEYISPQSQVTMLVFSNHDGEISFETLCDREIVLRHVGVLFSENVQKVMPAWMEVLKPIVLPFTIVTVVRERLRRRKRQ</sequence>
<dbReference type="RefSeq" id="WP_140929254.1">
    <property type="nucleotide sequence ID" value="NZ_VFSU01000032.1"/>
</dbReference>
<dbReference type="AlphaFoldDB" id="A0A501XFD3"/>
<reference evidence="2 3" key="1">
    <citation type="submission" date="2019-06" db="EMBL/GenBank/DDBJ databases">
        <authorList>
            <person name="Lee I."/>
            <person name="Jang G.I."/>
            <person name="Hwang C.Y."/>
        </authorList>
    </citation>
    <scope>NUCLEOTIDE SEQUENCE [LARGE SCALE GENOMIC DNA]</scope>
    <source>
        <strain evidence="2 3">PAMC 28131</strain>
    </source>
</reference>
<accession>A0A501XFD3</accession>
<evidence type="ECO:0000313" key="2">
    <source>
        <dbReference type="EMBL" id="TPE59119.1"/>
    </source>
</evidence>
<dbReference type="Proteomes" id="UP000319897">
    <property type="component" value="Unassembled WGS sequence"/>
</dbReference>
<comment type="caution">
    <text evidence="2">The sequence shown here is derived from an EMBL/GenBank/DDBJ whole genome shotgun (WGS) entry which is preliminary data.</text>
</comment>
<keyword evidence="1" id="KW-1133">Transmembrane helix</keyword>
<name>A0A501XFD3_9SPHN</name>
<keyword evidence="3" id="KW-1185">Reference proteome</keyword>
<dbReference type="EMBL" id="VFSU01000032">
    <property type="protein sequence ID" value="TPE59119.1"/>
    <property type="molecule type" value="Genomic_DNA"/>
</dbReference>
<evidence type="ECO:0000256" key="1">
    <source>
        <dbReference type="SAM" id="Phobius"/>
    </source>
</evidence>
<protein>
    <submittedName>
        <fullName evidence="2">Uncharacterized protein</fullName>
    </submittedName>
</protein>
<proteinExistence type="predicted"/>
<keyword evidence="1" id="KW-0812">Transmembrane</keyword>
<feature type="transmembrane region" description="Helical" evidence="1">
    <location>
        <begin position="12"/>
        <end position="32"/>
    </location>
</feature>
<evidence type="ECO:0000313" key="3">
    <source>
        <dbReference type="Proteomes" id="UP000319897"/>
    </source>
</evidence>
<organism evidence="2 3">
    <name type="scientific">Sandaracinobacter neustonicus</name>
    <dbReference type="NCBI Taxonomy" id="1715348"/>
    <lineage>
        <taxon>Bacteria</taxon>
        <taxon>Pseudomonadati</taxon>
        <taxon>Pseudomonadota</taxon>
        <taxon>Alphaproteobacteria</taxon>
        <taxon>Sphingomonadales</taxon>
        <taxon>Sphingosinicellaceae</taxon>
        <taxon>Sandaracinobacter</taxon>
    </lineage>
</organism>
<gene>
    <name evidence="2" type="ORF">FJQ54_15120</name>
</gene>
<keyword evidence="1" id="KW-0472">Membrane</keyword>